<dbReference type="GO" id="GO:0070309">
    <property type="term" value="P:lens fiber cell morphogenesis"/>
    <property type="evidence" value="ECO:0007669"/>
    <property type="project" value="UniProtKB-ARBA"/>
</dbReference>
<dbReference type="GeneID" id="116939384"/>
<dbReference type="PANTHER" id="PTHR12198:SF0">
    <property type="entry name" value="HOMEOBOX PROTEIN PROSPERO"/>
    <property type="match status" value="1"/>
</dbReference>
<protein>
    <submittedName>
        <fullName evidence="10 11">Prospero homeobox protein 1</fullName>
    </submittedName>
</protein>
<dbReference type="PROSITE" id="PS51818">
    <property type="entry name" value="HOMEO_PROSPERO"/>
    <property type="match status" value="1"/>
</dbReference>
<dbReference type="InterPro" id="IPR009057">
    <property type="entry name" value="Homeodomain-like_sf"/>
</dbReference>
<dbReference type="GO" id="GO:0007417">
    <property type="term" value="P:central nervous system development"/>
    <property type="evidence" value="ECO:0007669"/>
    <property type="project" value="UniProtKB-ARBA"/>
</dbReference>
<sequence length="739" mass="80782">MSVVLPSPEGNAPDGTREAAAGSTILDQLLRTTEPASPGHLGTALLKHCASSGSNSSLVPGIVCRKRHGSEGTERQGSDSGQERGSPVGNRPLDEHLQAKRARVESIIRGMSHSPLGVGTVCRGERDDEECVAAGERPCPSDLTEEPGGPLHPPRSSPQSQGSHLPTSQQQRENKRKQRLPQQQSQGSRGTRRSRQGSRQTGEQCAEERRRLKQQLEDLQRQLRQLQEKFFQVYSSSSDSELEDHTGEDSADESASMRVGRHSQLRAPLLEAADYFDDAHHCSRTAVNDCRFEASDRIHTKCPSRNRVENRQRMHNDLLKEDGDDFAEALKNGLHGAVSQVVDSVVRMFSAKPHSPRLTTAPQQLKTSLVGRPTTNGERHDVKSNNCLSQCLSDVLGRSLDNRPFHVTANATEGYVDQTEALPLVVRKSYSEGQCSKGALFGNHHSAGLPLLCSPGFPGSSLPLPLLSSLPKPLCEPGGTATKEGMGSTRKEDGGLSPVILDLAKDLPGRVQLLGEPPSNTGLVGGPPIAATSPTLTSSSGDGLSTSLVKSECGDLQDTSDVSPYATTTTDGLMVQPLLQEGLTPHHLKKAKLMFFYSRYPSSNMLKLYFPDVKFNRCTTSQLIKWFSNFREFYYIQMEKFARSAVTEGLDGETLGVTRDSELFKAINAHYNKSNDFQVPEAFLEVAGITLREFYAAVKAGRDTDPSWKKFIYKIICKLDSPVPEAFRSPCCLQELVQE</sequence>
<evidence type="ECO:0000256" key="7">
    <source>
        <dbReference type="SAM" id="MobiDB-lite"/>
    </source>
</evidence>
<dbReference type="GO" id="GO:0005737">
    <property type="term" value="C:cytoplasm"/>
    <property type="evidence" value="ECO:0007669"/>
    <property type="project" value="UniProtKB-ARBA"/>
</dbReference>
<keyword evidence="4 10" id="KW-0371">Homeobox</keyword>
<dbReference type="Proteomes" id="UP001318040">
    <property type="component" value="Chromosome 6"/>
</dbReference>
<evidence type="ECO:0000256" key="5">
    <source>
        <dbReference type="ARBA" id="ARBA00023163"/>
    </source>
</evidence>
<reference evidence="10 11" key="1">
    <citation type="submission" date="2025-04" db="UniProtKB">
        <authorList>
            <consortium name="RefSeq"/>
        </authorList>
    </citation>
    <scope>IDENTIFICATION</scope>
    <source>
        <tissue evidence="10 11">Sperm</tissue>
    </source>
</reference>
<evidence type="ECO:0000256" key="1">
    <source>
        <dbReference type="ARBA" id="ARBA00004123"/>
    </source>
</evidence>
<keyword evidence="3 10" id="KW-0238">DNA-binding</keyword>
<feature type="compositionally biased region" description="Polar residues" evidence="7">
    <location>
        <begin position="157"/>
        <end position="171"/>
    </location>
</feature>
<dbReference type="FunFam" id="1.10.10.500:FF:000001">
    <property type="entry name" value="Prospero homeobox protein 1"/>
    <property type="match status" value="1"/>
</dbReference>
<dbReference type="GO" id="GO:0035295">
    <property type="term" value="P:tube development"/>
    <property type="evidence" value="ECO:0007669"/>
    <property type="project" value="UniProtKB-ARBA"/>
</dbReference>
<dbReference type="AlphaFoldDB" id="A0AAJ7SQ41"/>
<feature type="region of interest" description="Disordered" evidence="7">
    <location>
        <begin position="68"/>
        <end position="97"/>
    </location>
</feature>
<evidence type="ECO:0000256" key="4">
    <source>
        <dbReference type="ARBA" id="ARBA00023155"/>
    </source>
</evidence>
<evidence type="ECO:0000313" key="10">
    <source>
        <dbReference type="RefSeq" id="XP_032803545.1"/>
    </source>
</evidence>
<dbReference type="RefSeq" id="XP_032803545.1">
    <property type="nucleotide sequence ID" value="XM_032947654.1"/>
</dbReference>
<gene>
    <name evidence="10 11" type="primary">PROX1</name>
</gene>
<evidence type="ECO:0000256" key="6">
    <source>
        <dbReference type="ARBA" id="ARBA00023242"/>
    </source>
</evidence>
<dbReference type="SUPFAM" id="SSF46689">
    <property type="entry name" value="Homeodomain-like"/>
    <property type="match status" value="1"/>
</dbReference>
<keyword evidence="2" id="KW-0805">Transcription regulation</keyword>
<dbReference type="GO" id="GO:0001945">
    <property type="term" value="P:lymph vessel development"/>
    <property type="evidence" value="ECO:0007669"/>
    <property type="project" value="UniProtKB-ARBA"/>
</dbReference>
<evidence type="ECO:0000256" key="2">
    <source>
        <dbReference type="ARBA" id="ARBA00023015"/>
    </source>
</evidence>
<dbReference type="Pfam" id="PF05044">
    <property type="entry name" value="HPD"/>
    <property type="match status" value="1"/>
</dbReference>
<dbReference type="GO" id="GO:0000978">
    <property type="term" value="F:RNA polymerase II cis-regulatory region sequence-specific DNA binding"/>
    <property type="evidence" value="ECO:0007669"/>
    <property type="project" value="TreeGrafter"/>
</dbReference>
<dbReference type="GO" id="GO:0005634">
    <property type="term" value="C:nucleus"/>
    <property type="evidence" value="ECO:0007669"/>
    <property type="project" value="UniProtKB-SubCell"/>
</dbReference>
<feature type="region of interest" description="Disordered" evidence="7">
    <location>
        <begin position="235"/>
        <end position="260"/>
    </location>
</feature>
<dbReference type="InterPro" id="IPR023082">
    <property type="entry name" value="Homeo_prospero_dom"/>
</dbReference>
<keyword evidence="5" id="KW-0804">Transcription</keyword>
<keyword evidence="6" id="KW-0539">Nucleus</keyword>
<evidence type="ECO:0000313" key="11">
    <source>
        <dbReference type="RefSeq" id="XP_032803548.1"/>
    </source>
</evidence>
<dbReference type="KEGG" id="pmrn:116939384"/>
<dbReference type="GO" id="GO:0031016">
    <property type="term" value="P:pancreas development"/>
    <property type="evidence" value="ECO:0007669"/>
    <property type="project" value="UniProtKB-ARBA"/>
</dbReference>
<dbReference type="GO" id="GO:0048646">
    <property type="term" value="P:anatomical structure formation involved in morphogenesis"/>
    <property type="evidence" value="ECO:0007669"/>
    <property type="project" value="UniProtKB-ARBA"/>
</dbReference>
<dbReference type="GO" id="GO:0070365">
    <property type="term" value="P:hepatocyte differentiation"/>
    <property type="evidence" value="ECO:0007669"/>
    <property type="project" value="UniProtKB-ARBA"/>
</dbReference>
<dbReference type="InterPro" id="IPR039350">
    <property type="entry name" value="Prospero_homeodomain"/>
</dbReference>
<feature type="region of interest" description="Disordered" evidence="7">
    <location>
        <begin position="135"/>
        <end position="209"/>
    </location>
</feature>
<keyword evidence="9" id="KW-1185">Reference proteome</keyword>
<proteinExistence type="predicted"/>
<comment type="subcellular location">
    <subcellularLocation>
        <location evidence="1">Nucleus</location>
    </subcellularLocation>
</comment>
<evidence type="ECO:0000259" key="8">
    <source>
        <dbReference type="PROSITE" id="PS51818"/>
    </source>
</evidence>
<name>A0AAJ7SQ41_PETMA</name>
<dbReference type="Gene3D" id="1.10.10.500">
    <property type="entry name" value="Homeo-prospero domain"/>
    <property type="match status" value="1"/>
</dbReference>
<evidence type="ECO:0000256" key="3">
    <source>
        <dbReference type="ARBA" id="ARBA00023125"/>
    </source>
</evidence>
<organism evidence="9 11">
    <name type="scientific">Petromyzon marinus</name>
    <name type="common">Sea lamprey</name>
    <dbReference type="NCBI Taxonomy" id="7757"/>
    <lineage>
        <taxon>Eukaryota</taxon>
        <taxon>Metazoa</taxon>
        <taxon>Chordata</taxon>
        <taxon>Craniata</taxon>
        <taxon>Vertebrata</taxon>
        <taxon>Cyclostomata</taxon>
        <taxon>Hyperoartia</taxon>
        <taxon>Petromyzontiformes</taxon>
        <taxon>Petromyzontidae</taxon>
        <taxon>Petromyzon</taxon>
    </lineage>
</organism>
<dbReference type="PANTHER" id="PTHR12198">
    <property type="entry name" value="HOMEOBOX PROTEIN PROSPERO/PROX-1/CEH-26"/>
    <property type="match status" value="1"/>
</dbReference>
<dbReference type="InterPro" id="IPR037131">
    <property type="entry name" value="Homeo_prospero_dom_sf"/>
</dbReference>
<accession>A0AAJ7SQ41</accession>
<dbReference type="RefSeq" id="XP_032803548.1">
    <property type="nucleotide sequence ID" value="XM_032947657.1"/>
</dbReference>
<evidence type="ECO:0000313" key="9">
    <source>
        <dbReference type="Proteomes" id="UP001318040"/>
    </source>
</evidence>
<dbReference type="GO" id="GO:0000981">
    <property type="term" value="F:DNA-binding transcription factor activity, RNA polymerase II-specific"/>
    <property type="evidence" value="ECO:0007669"/>
    <property type="project" value="TreeGrafter"/>
</dbReference>
<dbReference type="GO" id="GO:0060042">
    <property type="term" value="P:retina morphogenesis in camera-type eye"/>
    <property type="evidence" value="ECO:0007669"/>
    <property type="project" value="UniProtKB-ARBA"/>
</dbReference>
<feature type="domain" description="Prospero" evidence="8">
    <location>
        <begin position="580"/>
        <end position="737"/>
    </location>
</feature>
<dbReference type="GO" id="GO:0048598">
    <property type="term" value="P:embryonic morphogenesis"/>
    <property type="evidence" value="ECO:0007669"/>
    <property type="project" value="UniProtKB-ARBA"/>
</dbReference>